<accession>A0A428S6C3</accession>
<proteinExistence type="predicted"/>
<dbReference type="Proteomes" id="UP000287144">
    <property type="component" value="Unassembled WGS sequence"/>
</dbReference>
<evidence type="ECO:0000313" key="1">
    <source>
        <dbReference type="EMBL" id="RSL85355.1"/>
    </source>
</evidence>
<protein>
    <submittedName>
        <fullName evidence="1">Uncharacterized protein</fullName>
    </submittedName>
</protein>
<dbReference type="AlphaFoldDB" id="A0A428S6C3"/>
<sequence>MGDHDPPPLSQPLLKLVTLLARRSQEQRRLYGVKTALEEAGKADEHSAERILLRTSQSAWLAYYGGCKAAKSDHGFHGQTELKQLLEGLEAQPVEDKRAPLEPAEELFHEQFWESIERIPGKEPAGTWLADVSMIFQDGHPREHFGCQMEIGIAEEKVAELAFDYFGVRVEIKDGVRSVRYPGGGKIEPDPSIKLRSCRQVFPSIFRGDLYDAANTSPIYLLEKQQMRNRTDGVSMTISNQAKEGAKITVFLGQWKASAIKARLYG</sequence>
<reference evidence="1 2" key="1">
    <citation type="submission" date="2017-06" db="EMBL/GenBank/DDBJ databases">
        <title>Comparative genomic analysis of Ambrosia Fusariam Clade fungi.</title>
        <authorList>
            <person name="Stajich J.E."/>
            <person name="Carrillo J."/>
            <person name="Kijimoto T."/>
            <person name="Eskalen A."/>
            <person name="O'Donnell K."/>
            <person name="Kasson M."/>
        </authorList>
    </citation>
    <scope>NUCLEOTIDE SEQUENCE [LARGE SCALE GENOMIC DNA]</scope>
    <source>
        <strain evidence="1 2">NRRL62579</strain>
    </source>
</reference>
<keyword evidence="2" id="KW-1185">Reference proteome</keyword>
<comment type="caution">
    <text evidence="1">The sequence shown here is derived from an EMBL/GenBank/DDBJ whole genome shotgun (WGS) entry which is preliminary data.</text>
</comment>
<dbReference type="STRING" id="1325735.A0A428S6C3"/>
<name>A0A428S6C3_9HYPO</name>
<gene>
    <name evidence="1" type="ORF">CEP52_016173</name>
</gene>
<dbReference type="EMBL" id="NKCK01000323">
    <property type="protein sequence ID" value="RSL85355.1"/>
    <property type="molecule type" value="Genomic_DNA"/>
</dbReference>
<organism evidence="1 2">
    <name type="scientific">Fusarium oligoseptatum</name>
    <dbReference type="NCBI Taxonomy" id="2604345"/>
    <lineage>
        <taxon>Eukaryota</taxon>
        <taxon>Fungi</taxon>
        <taxon>Dikarya</taxon>
        <taxon>Ascomycota</taxon>
        <taxon>Pezizomycotina</taxon>
        <taxon>Sordariomycetes</taxon>
        <taxon>Hypocreomycetidae</taxon>
        <taxon>Hypocreales</taxon>
        <taxon>Nectriaceae</taxon>
        <taxon>Fusarium</taxon>
        <taxon>Fusarium solani species complex</taxon>
    </lineage>
</organism>
<evidence type="ECO:0000313" key="2">
    <source>
        <dbReference type="Proteomes" id="UP000287144"/>
    </source>
</evidence>